<keyword evidence="10" id="KW-0233">DNA recombination</keyword>
<dbReference type="PROSITE" id="PS50879">
    <property type="entry name" value="RNASE_H_1"/>
    <property type="match status" value="1"/>
</dbReference>
<keyword evidence="3" id="KW-0540">Nuclease</keyword>
<evidence type="ECO:0000256" key="1">
    <source>
        <dbReference type="ARBA" id="ARBA00022679"/>
    </source>
</evidence>
<evidence type="ECO:0000259" key="16">
    <source>
        <dbReference type="PROSITE" id="PS50878"/>
    </source>
</evidence>
<dbReference type="GO" id="GO:0006310">
    <property type="term" value="P:DNA recombination"/>
    <property type="evidence" value="ECO:0007669"/>
    <property type="project" value="UniProtKB-KW"/>
</dbReference>
<organismHost>
    <name type="scientific">Homo sapiens</name>
    <name type="common">Human</name>
    <dbReference type="NCBI Taxonomy" id="9606"/>
</organismHost>
<name>Q82344_HTLV2</name>
<evidence type="ECO:0000259" key="19">
    <source>
        <dbReference type="PROSITE" id="PS51027"/>
    </source>
</evidence>
<evidence type="ECO:0000256" key="3">
    <source>
        <dbReference type="ARBA" id="ARBA00022722"/>
    </source>
</evidence>
<evidence type="ECO:0000256" key="14">
    <source>
        <dbReference type="PROSITE-ProRule" id="PRU00506"/>
    </source>
</evidence>
<dbReference type="InterPro" id="IPR001037">
    <property type="entry name" value="Integrase_C_retrovir"/>
</dbReference>
<dbReference type="Pfam" id="PF00665">
    <property type="entry name" value="rve"/>
    <property type="match status" value="1"/>
</dbReference>
<dbReference type="InterPro" id="IPR043128">
    <property type="entry name" value="Rev_trsase/Diguanyl_cyclase"/>
</dbReference>
<dbReference type="Gene3D" id="3.10.10.10">
    <property type="entry name" value="HIV Type 1 Reverse Transcriptase, subunit A, domain 1"/>
    <property type="match status" value="1"/>
</dbReference>
<evidence type="ECO:0000256" key="10">
    <source>
        <dbReference type="ARBA" id="ARBA00023172"/>
    </source>
</evidence>
<dbReference type="PROSITE" id="PS50994">
    <property type="entry name" value="INTEGRASE"/>
    <property type="match status" value="1"/>
</dbReference>
<feature type="domain" description="RNase H type-1" evidence="17">
    <location>
        <begin position="485"/>
        <end position="620"/>
    </location>
</feature>
<dbReference type="EMBL" id="X89270">
    <property type="protein sequence ID" value="CAA61544.1"/>
    <property type="molecule type" value="Genomic_DNA"/>
</dbReference>
<dbReference type="SUPFAM" id="SSF56672">
    <property type="entry name" value="DNA/RNA polymerases"/>
    <property type="match status" value="1"/>
</dbReference>
<proteinExistence type="predicted"/>
<dbReference type="Pfam" id="PF02022">
    <property type="entry name" value="Integrase_Zn"/>
    <property type="match status" value="1"/>
</dbReference>
<feature type="domain" description="Integrase catalytic" evidence="18">
    <location>
        <begin position="674"/>
        <end position="832"/>
    </location>
</feature>
<dbReference type="InterPro" id="IPR043502">
    <property type="entry name" value="DNA/RNA_pol_sf"/>
</dbReference>
<dbReference type="GO" id="GO:0003677">
    <property type="term" value="F:DNA binding"/>
    <property type="evidence" value="ECO:0007669"/>
    <property type="project" value="UniProtKB-KW"/>
</dbReference>
<gene>
    <name evidence="20" type="primary">pol</name>
</gene>
<dbReference type="PROSITE" id="PS51027">
    <property type="entry name" value="INTEGRASE_DBD"/>
    <property type="match status" value="1"/>
</dbReference>
<evidence type="ECO:0000256" key="7">
    <source>
        <dbReference type="ARBA" id="ARBA00022908"/>
    </source>
</evidence>
<dbReference type="InterPro" id="IPR012337">
    <property type="entry name" value="RNaseH-like_sf"/>
</dbReference>
<feature type="domain" description="Integrase-type" evidence="19">
    <location>
        <begin position="848"/>
        <end position="897"/>
    </location>
</feature>
<dbReference type="GO" id="GO:0015074">
    <property type="term" value="P:DNA integration"/>
    <property type="evidence" value="ECO:0007669"/>
    <property type="project" value="UniProtKB-KW"/>
</dbReference>
<dbReference type="PROSITE" id="PS50878">
    <property type="entry name" value="RT_POL"/>
    <property type="match status" value="1"/>
</dbReference>
<keyword evidence="8" id="KW-0695">RNA-directed DNA polymerase</keyword>
<evidence type="ECO:0000256" key="4">
    <source>
        <dbReference type="ARBA" id="ARBA00022723"/>
    </source>
</evidence>
<organism evidence="20">
    <name type="scientific">Human T-cell leukemia virus 2</name>
    <name type="common">HTLV-2</name>
    <dbReference type="NCBI Taxonomy" id="11909"/>
    <lineage>
        <taxon>Viruses</taxon>
        <taxon>Riboviria</taxon>
        <taxon>Pararnavirae</taxon>
        <taxon>Artverviricota</taxon>
        <taxon>Revtraviricetes</taxon>
        <taxon>Ortervirales</taxon>
        <taxon>Retroviridae</taxon>
        <taxon>Orthoretrovirinae</taxon>
        <taxon>Deltaretrovirus</taxon>
        <taxon>Deltaretrovirus priTlym2</taxon>
        <taxon>Primate T-lymphotropic virus 2</taxon>
    </lineage>
</organism>
<feature type="domain" description="Reverse transcriptase" evidence="16">
    <location>
        <begin position="68"/>
        <end position="258"/>
    </location>
</feature>
<reference evidence="20" key="1">
    <citation type="journal article" date="1996" name="J. Gen. Virol.">
        <title>omplete nucleotide sequence of the Italian human T-cell lymphotropic virus type II isolate Gu and phylogenetic identification of a possible origin of South European epidemics.</title>
        <authorList>
            <person name="Salemi M."/>
            <person name="Vandamme A.M."/>
            <person name="Guano F."/>
            <person name="Gradozzi C."/>
            <person name="Cattaneo E."/>
            <person name="Casoli C."/>
            <person name="Bertazzoni U."/>
        </authorList>
    </citation>
    <scope>NUCLEOTIDE SEQUENCE</scope>
    <source>
        <strain evidence="20">IIb</strain>
    </source>
</reference>
<dbReference type="Pfam" id="PF00078">
    <property type="entry name" value="RVT_1"/>
    <property type="match status" value="1"/>
</dbReference>
<keyword evidence="12" id="KW-0511">Multifunctional enzyme</keyword>
<dbReference type="GO" id="GO:0035613">
    <property type="term" value="F:RNA stem-loop binding"/>
    <property type="evidence" value="ECO:0007669"/>
    <property type="project" value="TreeGrafter"/>
</dbReference>
<dbReference type="Gene3D" id="3.30.420.10">
    <property type="entry name" value="Ribonuclease H-like superfamily/Ribonuclease H"/>
    <property type="match status" value="2"/>
</dbReference>
<evidence type="ECO:0000256" key="8">
    <source>
        <dbReference type="ARBA" id="ARBA00022918"/>
    </source>
</evidence>
<dbReference type="GO" id="GO:0046718">
    <property type="term" value="P:symbiont entry into host cell"/>
    <property type="evidence" value="ECO:0007669"/>
    <property type="project" value="UniProtKB-KW"/>
</dbReference>
<keyword evidence="1" id="KW-0808">Transferase</keyword>
<keyword evidence="11" id="KW-1179">Viral genome integration</keyword>
<feature type="DNA-binding region" description="Integrase-type" evidence="14">
    <location>
        <begin position="848"/>
        <end position="897"/>
    </location>
</feature>
<keyword evidence="13" id="KW-1160">Virus entry into host cell</keyword>
<dbReference type="GO" id="GO:0008270">
    <property type="term" value="F:zinc ion binding"/>
    <property type="evidence" value="ECO:0007669"/>
    <property type="project" value="InterPro"/>
</dbReference>
<accession>Q82344</accession>
<sequence length="917" mass="102260">MDHHWKGRPTTMPGASIPSRRSQPPPIAANSHSTHHRPGTPSPTAPGGPISFKPERLQALNDLVSKALEAGHIEPYSGPGNNPVFPVKKPNGKWRFIHDLRATNAIATTLTSPSPGPPDLTSLPTALPHLQTIDLTDAFFQIPLPKQFQPYFAFTIPQPCDYGPGTRYAWTVLPQGFKNSPTLFEQQLAAVLNPMRKMFPTSTIVQYMDDILLASPTNKELQQLSQLTLQALTTHGLPISQEKTQRTPGQIRFLGQVISPNHITYESTPAIPIKSQWTLTELQVILGEIQWVSKGTPILRKHLQSLYSALHGYRDPRACITLTPQQLHALHAIQQALQHNCRGRLDPTLPLLGLISLSTSGTTSVIFQPKQNWPLAWLHTPHPPTSLCPWGHLLACTILTLDKYTLQHYGQLCQPFHHNMSKQALCDFLRNSPHPSVGILIHHMGRFHNLGSQPSGPWKTLLHLPTLLQEPRLLRTIFTLSPVVLDTAPCLFSDGSPQKAAYILWDQTILQQDITPLPPHEKHSRQKGELLALICGLRAAKPWPSLNIFLDSKYLIKYLHSLAIGAFLGTSAHQTLQAALPPLLQGKTIYLHHIRTHTNLPDPISTFNKYTDSLIVAPLVPLTPQGLHGLTHCNQRALVSFGATPKEAKSLVQACHTCQIINSQHHMPQGYIRRGLLPNHIWQGDVTHYKYKKYKYCLHVWVDTFSGAVSVSCKKKETSCETISALLQAISLLGKPLHINTDNGPAFLSQEFQEFCTSYRIKHSTHIPYNPTSSGLVERTNGIIKNLLNKYLLDCPNLPLDNAINKALWTLNQLNVMNPSGKTRWQIHYSPPLPPIPEASTPPKPPLKWFYYKLPGLTNQRWKGPLQSLQEAAGAALLSIDGFPRWIPWRFLKKAACPRPDASEPAEHAATDHQHHG</sequence>
<dbReference type="GO" id="GO:0044826">
    <property type="term" value="P:viral genome integration into host DNA"/>
    <property type="evidence" value="ECO:0007669"/>
    <property type="project" value="UniProtKB-KW"/>
</dbReference>
<evidence type="ECO:0000313" key="20">
    <source>
        <dbReference type="EMBL" id="CAA61544.1"/>
    </source>
</evidence>
<evidence type="ECO:0000259" key="17">
    <source>
        <dbReference type="PROSITE" id="PS50879"/>
    </source>
</evidence>
<keyword evidence="4" id="KW-0479">Metal-binding</keyword>
<dbReference type="Gene3D" id="3.30.70.270">
    <property type="match status" value="2"/>
</dbReference>
<keyword evidence="6" id="KW-0378">Hydrolase</keyword>
<evidence type="ECO:0000256" key="15">
    <source>
        <dbReference type="SAM" id="MobiDB-lite"/>
    </source>
</evidence>
<dbReference type="InterPro" id="IPR003308">
    <property type="entry name" value="Integrase_Zn-bd_dom_N"/>
</dbReference>
<evidence type="ECO:0000256" key="2">
    <source>
        <dbReference type="ARBA" id="ARBA00022695"/>
    </source>
</evidence>
<dbReference type="InterPro" id="IPR000477">
    <property type="entry name" value="RT_dom"/>
</dbReference>
<keyword evidence="7" id="KW-0229">DNA integration</keyword>
<dbReference type="GO" id="GO:0075713">
    <property type="term" value="P:establishment of integrated proviral latency"/>
    <property type="evidence" value="ECO:0007669"/>
    <property type="project" value="UniProtKB-KW"/>
</dbReference>
<dbReference type="PANTHER" id="PTHR41694">
    <property type="entry name" value="ENDOGENOUS RETROVIRUS GROUP K MEMBER POL PROTEIN"/>
    <property type="match status" value="1"/>
</dbReference>
<keyword evidence="9" id="KW-0238">DNA-binding</keyword>
<evidence type="ECO:0000256" key="9">
    <source>
        <dbReference type="ARBA" id="ARBA00023125"/>
    </source>
</evidence>
<dbReference type="Pfam" id="PF00075">
    <property type="entry name" value="RNase_H"/>
    <property type="match status" value="1"/>
</dbReference>
<dbReference type="PANTHER" id="PTHR41694:SF3">
    <property type="entry name" value="RNA-DIRECTED DNA POLYMERASE-RELATED"/>
    <property type="match status" value="1"/>
</dbReference>
<dbReference type="SUPFAM" id="SSF53098">
    <property type="entry name" value="Ribonuclease H-like"/>
    <property type="match status" value="1"/>
</dbReference>
<protein>
    <submittedName>
        <fullName evidence="20">Pol protein</fullName>
    </submittedName>
</protein>
<evidence type="ECO:0000259" key="18">
    <source>
        <dbReference type="PROSITE" id="PS50994"/>
    </source>
</evidence>
<evidence type="ECO:0000256" key="11">
    <source>
        <dbReference type="ARBA" id="ARBA00023195"/>
    </source>
</evidence>
<evidence type="ECO:0000256" key="6">
    <source>
        <dbReference type="ARBA" id="ARBA00022801"/>
    </source>
</evidence>
<evidence type="ECO:0000256" key="12">
    <source>
        <dbReference type="ARBA" id="ARBA00023268"/>
    </source>
</evidence>
<feature type="region of interest" description="Disordered" evidence="15">
    <location>
        <begin position="1"/>
        <end position="53"/>
    </location>
</feature>
<evidence type="ECO:0000256" key="13">
    <source>
        <dbReference type="ARBA" id="ARBA00023296"/>
    </source>
</evidence>
<keyword evidence="5" id="KW-0255">Endonuclease</keyword>
<keyword evidence="2" id="KW-0548">Nucleotidyltransferase</keyword>
<dbReference type="GO" id="GO:0004523">
    <property type="term" value="F:RNA-DNA hybrid ribonuclease activity"/>
    <property type="evidence" value="ECO:0007669"/>
    <property type="project" value="InterPro"/>
</dbReference>
<dbReference type="Pfam" id="PF00552">
    <property type="entry name" value="IN_DBD_C"/>
    <property type="match status" value="1"/>
</dbReference>
<dbReference type="InterPro" id="IPR036397">
    <property type="entry name" value="RNaseH_sf"/>
</dbReference>
<dbReference type="GO" id="GO:0003964">
    <property type="term" value="F:RNA-directed DNA polymerase activity"/>
    <property type="evidence" value="ECO:0007669"/>
    <property type="project" value="UniProtKB-KW"/>
</dbReference>
<dbReference type="InterPro" id="IPR001584">
    <property type="entry name" value="Integrase_cat-core"/>
</dbReference>
<dbReference type="InterPro" id="IPR002156">
    <property type="entry name" value="RNaseH_domain"/>
</dbReference>
<evidence type="ECO:0000256" key="5">
    <source>
        <dbReference type="ARBA" id="ARBA00022759"/>
    </source>
</evidence>